<name>A0A382ZD30_9ZZZZ</name>
<sequence length="226" mass="24670">VGVLAWVVPGAATERLVVGSGGIAWNEVQDSTAFLVVTLDSIYLPAVRPGENLAAGALARGGRIFAVVGPDTGGVPPDSVFHPQLAWMIDGDASTAYDPDEVGIPRSTPVLIDLGGTFTIDRVRVFPRLDSQHRDLFPQAFDLEIAAPSLPLRFFFEYLNQRFSPLTRATRTLPNERSIIDWPGLRQVTGERMARYLSWKTPEDFPWEVAELEVYAAGSSPSGDFV</sequence>
<dbReference type="EMBL" id="UINC01182894">
    <property type="protein sequence ID" value="SVD93362.1"/>
    <property type="molecule type" value="Genomic_DNA"/>
</dbReference>
<feature type="non-terminal residue" evidence="1">
    <location>
        <position position="226"/>
    </location>
</feature>
<reference evidence="1" key="1">
    <citation type="submission" date="2018-05" db="EMBL/GenBank/DDBJ databases">
        <authorList>
            <person name="Lanie J.A."/>
            <person name="Ng W.-L."/>
            <person name="Kazmierczak K.M."/>
            <person name="Andrzejewski T.M."/>
            <person name="Davidsen T.M."/>
            <person name="Wayne K.J."/>
            <person name="Tettelin H."/>
            <person name="Glass J.I."/>
            <person name="Rusch D."/>
            <person name="Podicherti R."/>
            <person name="Tsui H.-C.T."/>
            <person name="Winkler M.E."/>
        </authorList>
    </citation>
    <scope>NUCLEOTIDE SEQUENCE</scope>
</reference>
<evidence type="ECO:0000313" key="1">
    <source>
        <dbReference type="EMBL" id="SVD93362.1"/>
    </source>
</evidence>
<dbReference type="AlphaFoldDB" id="A0A382ZD30"/>
<feature type="non-terminal residue" evidence="1">
    <location>
        <position position="1"/>
    </location>
</feature>
<proteinExistence type="predicted"/>
<accession>A0A382ZD30</accession>
<protein>
    <submittedName>
        <fullName evidence="1">Uncharacterized protein</fullName>
    </submittedName>
</protein>
<organism evidence="1">
    <name type="scientific">marine metagenome</name>
    <dbReference type="NCBI Taxonomy" id="408172"/>
    <lineage>
        <taxon>unclassified sequences</taxon>
        <taxon>metagenomes</taxon>
        <taxon>ecological metagenomes</taxon>
    </lineage>
</organism>
<gene>
    <name evidence="1" type="ORF">METZ01_LOCUS446216</name>
</gene>